<evidence type="ECO:0000313" key="9">
    <source>
        <dbReference type="Proteomes" id="UP000030665"/>
    </source>
</evidence>
<dbReference type="NCBIfam" id="NF041862">
    <property type="entry name" value="YtfT_transport"/>
    <property type="match status" value="1"/>
</dbReference>
<gene>
    <name evidence="8" type="ORF">TTRE_0000758901</name>
</gene>
<evidence type="ECO:0000256" key="4">
    <source>
        <dbReference type="ARBA" id="ARBA00022989"/>
    </source>
</evidence>
<accession>A0A077ZI57</accession>
<sequence length="624" mass="65156">MPQLVALLLVLLVDSLVAPHFWQVVLQDGRLFGSPIDILNRAAPVALLAIGMTLVIATGGIDLSVGAVMAIAGATTAAMTVAGFSLPIVLLSALGTGILAGLWNGILVAILKIQPFVATLILMVAGRGVAQLITSGQIVTFNSPDLSWFGSGSLLFLPTPVIIAVLTLILFWLLTRKTALGMFIEAVGINIRAAKNAGVNTRIIVMLTYVLSGLCAAIAGIIVAADIRGADANNAGLWLELDAILAVVIGGGSLMGGRFNLLLSVVGALIIQGMNTGILLSGFPPEMNQEYVAVIKRNLPLMITIGVFVLGYLYCLTQFPGFASTRVICNILTDNAFLGIIAVGMTFVILSGGIDLSVGSVIAFTGVFLAKVIGDFGLSPLLAFPLVLVMGCAFGAFMGLLIDALKIPAFIITLAGMFFLRGVSYLISEESIPINHPVYDTLSSLAWKIPGGGRLSAMGLLMLAVVVIGIFLAHRTRFGNQVYAIGGNATSANLMGISTRSTTIRIYMLSTGLATLAGIVFSIYTQAGYALAGVGVDLDAIASVVIGGTLLSGGVGTVLGTLFGVAIQGLIQTYINFDGTLSSWWTKIAIGILLFIFIALQRGLTVLWENRQSSPVTRVNIAQR</sequence>
<protein>
    <submittedName>
        <fullName evidence="8">BPD transp 2 domain containing protein</fullName>
    </submittedName>
</protein>
<keyword evidence="7" id="KW-0732">Signal</keyword>
<feature type="transmembrane region" description="Helical" evidence="6">
    <location>
        <begin position="88"/>
        <end position="109"/>
    </location>
</feature>
<evidence type="ECO:0000256" key="6">
    <source>
        <dbReference type="SAM" id="Phobius"/>
    </source>
</evidence>
<proteinExistence type="predicted"/>
<evidence type="ECO:0000256" key="5">
    <source>
        <dbReference type="ARBA" id="ARBA00023136"/>
    </source>
</evidence>
<feature type="signal peptide" evidence="7">
    <location>
        <begin position="1"/>
        <end position="18"/>
    </location>
</feature>
<feature type="transmembrane region" description="Helical" evidence="6">
    <location>
        <begin position="588"/>
        <end position="608"/>
    </location>
</feature>
<feature type="transmembrane region" description="Helical" evidence="6">
    <location>
        <begin position="544"/>
        <end position="567"/>
    </location>
</feature>
<comment type="subcellular location">
    <subcellularLocation>
        <location evidence="1">Cell membrane</location>
        <topology evidence="1">Multi-pass membrane protein</topology>
    </subcellularLocation>
</comment>
<feature type="transmembrane region" description="Helical" evidence="6">
    <location>
        <begin position="261"/>
        <end position="279"/>
    </location>
</feature>
<feature type="chain" id="PRO_5001728767" evidence="7">
    <location>
        <begin position="19"/>
        <end position="624"/>
    </location>
</feature>
<organism evidence="8 9">
    <name type="scientific">Trichuris trichiura</name>
    <name type="common">Whipworm</name>
    <name type="synonym">Trichocephalus trichiurus</name>
    <dbReference type="NCBI Taxonomy" id="36087"/>
    <lineage>
        <taxon>Eukaryota</taxon>
        <taxon>Metazoa</taxon>
        <taxon>Ecdysozoa</taxon>
        <taxon>Nematoda</taxon>
        <taxon>Enoplea</taxon>
        <taxon>Dorylaimia</taxon>
        <taxon>Trichinellida</taxon>
        <taxon>Trichuridae</taxon>
        <taxon>Trichuris</taxon>
    </lineage>
</organism>
<feature type="transmembrane region" description="Helical" evidence="6">
    <location>
        <begin position="154"/>
        <end position="174"/>
    </location>
</feature>
<keyword evidence="2" id="KW-1003">Cell membrane</keyword>
<dbReference type="GO" id="GO:0022857">
    <property type="term" value="F:transmembrane transporter activity"/>
    <property type="evidence" value="ECO:0007669"/>
    <property type="project" value="InterPro"/>
</dbReference>
<feature type="transmembrane region" description="Helical" evidence="6">
    <location>
        <begin position="39"/>
        <end position="56"/>
    </location>
</feature>
<feature type="transmembrane region" description="Helical" evidence="6">
    <location>
        <begin position="504"/>
        <end position="524"/>
    </location>
</feature>
<feature type="transmembrane region" description="Helical" evidence="6">
    <location>
        <begin position="299"/>
        <end position="316"/>
    </location>
</feature>
<evidence type="ECO:0000256" key="1">
    <source>
        <dbReference type="ARBA" id="ARBA00004651"/>
    </source>
</evidence>
<dbReference type="PANTHER" id="PTHR32196:SF19">
    <property type="entry name" value="GALACTOFURANOSE TRANSPORTER PERMEASE PROTEIN YTFT"/>
    <property type="match status" value="1"/>
</dbReference>
<feature type="transmembrane region" description="Helical" evidence="6">
    <location>
        <begin position="337"/>
        <end position="370"/>
    </location>
</feature>
<dbReference type="Pfam" id="PF02653">
    <property type="entry name" value="BPD_transp_2"/>
    <property type="match status" value="2"/>
</dbReference>
<feature type="transmembrane region" description="Helical" evidence="6">
    <location>
        <begin position="116"/>
        <end position="134"/>
    </location>
</feature>
<dbReference type="CDD" id="cd06579">
    <property type="entry name" value="TM_PBP1_transp_AraH_like"/>
    <property type="match status" value="2"/>
</dbReference>
<dbReference type="PANTHER" id="PTHR32196">
    <property type="entry name" value="ABC TRANSPORTER PERMEASE PROTEIN YPHD-RELATED-RELATED"/>
    <property type="match status" value="1"/>
</dbReference>
<dbReference type="NCBIfam" id="NF008630">
    <property type="entry name" value="PRK11618.1"/>
    <property type="match status" value="1"/>
</dbReference>
<dbReference type="AlphaFoldDB" id="A0A077ZI57"/>
<keyword evidence="9" id="KW-1185">Reference proteome</keyword>
<name>A0A077ZI57_TRITR</name>
<dbReference type="Proteomes" id="UP000030665">
    <property type="component" value="Unassembled WGS sequence"/>
</dbReference>
<dbReference type="GO" id="GO:0005886">
    <property type="term" value="C:plasma membrane"/>
    <property type="evidence" value="ECO:0007669"/>
    <property type="project" value="UniProtKB-SubCell"/>
</dbReference>
<feature type="transmembrane region" description="Helical" evidence="6">
    <location>
        <begin position="382"/>
        <end position="402"/>
    </location>
</feature>
<feature type="transmembrane region" description="Helical" evidence="6">
    <location>
        <begin position="237"/>
        <end position="254"/>
    </location>
</feature>
<dbReference type="InterPro" id="IPR001851">
    <property type="entry name" value="ABC_transp_permease"/>
</dbReference>
<evidence type="ECO:0000256" key="2">
    <source>
        <dbReference type="ARBA" id="ARBA00022475"/>
    </source>
</evidence>
<feature type="transmembrane region" description="Helical" evidence="6">
    <location>
        <begin position="455"/>
        <end position="473"/>
    </location>
</feature>
<evidence type="ECO:0000313" key="8">
    <source>
        <dbReference type="EMBL" id="CDW59258.1"/>
    </source>
</evidence>
<dbReference type="EMBL" id="HG806540">
    <property type="protein sequence ID" value="CDW59258.1"/>
    <property type="molecule type" value="Genomic_DNA"/>
</dbReference>
<dbReference type="InterPro" id="IPR053777">
    <property type="entry name" value="YtfT"/>
</dbReference>
<dbReference type="OrthoDB" id="10267237at2759"/>
<evidence type="ECO:0000256" key="3">
    <source>
        <dbReference type="ARBA" id="ARBA00022692"/>
    </source>
</evidence>
<keyword evidence="5 6" id="KW-0472">Membrane</keyword>
<keyword evidence="3 6" id="KW-0812">Transmembrane</keyword>
<reference evidence="8" key="2">
    <citation type="submission" date="2014-03" db="EMBL/GenBank/DDBJ databases">
        <title>The whipworm genome and dual-species transcriptomics of an intimate host-pathogen interaction.</title>
        <authorList>
            <person name="Foth B.J."/>
            <person name="Tsai I.J."/>
            <person name="Reid A.J."/>
            <person name="Bancroft A.J."/>
            <person name="Nichol S."/>
            <person name="Tracey A."/>
            <person name="Holroyd N."/>
            <person name="Cotton J.A."/>
            <person name="Stanley E.J."/>
            <person name="Zarowiecki M."/>
            <person name="Liu J.Z."/>
            <person name="Huckvale T."/>
            <person name="Cooper P.J."/>
            <person name="Grencis R.K."/>
            <person name="Berriman M."/>
        </authorList>
    </citation>
    <scope>NUCLEOTIDE SEQUENCE [LARGE SCALE GENOMIC DNA]</scope>
</reference>
<feature type="transmembrane region" description="Helical" evidence="6">
    <location>
        <begin position="409"/>
        <end position="427"/>
    </location>
</feature>
<evidence type="ECO:0000256" key="7">
    <source>
        <dbReference type="SAM" id="SignalP"/>
    </source>
</evidence>
<feature type="transmembrane region" description="Helical" evidence="6">
    <location>
        <begin position="203"/>
        <end position="225"/>
    </location>
</feature>
<dbReference type="STRING" id="36087.A0A077ZI57"/>
<reference evidence="8" key="1">
    <citation type="submission" date="2014-01" db="EMBL/GenBank/DDBJ databases">
        <authorList>
            <person name="Aslett M."/>
        </authorList>
    </citation>
    <scope>NUCLEOTIDE SEQUENCE</scope>
</reference>
<keyword evidence="4 6" id="KW-1133">Transmembrane helix</keyword>